<accession>A0ABQ3Y946</accession>
<dbReference type="InterPro" id="IPR036390">
    <property type="entry name" value="WH_DNA-bd_sf"/>
</dbReference>
<dbReference type="InterPro" id="IPR036388">
    <property type="entry name" value="WH-like_DNA-bd_sf"/>
</dbReference>
<feature type="domain" description="HTH gntR-type" evidence="5">
    <location>
        <begin position="1"/>
        <end position="64"/>
    </location>
</feature>
<protein>
    <submittedName>
        <fullName evidence="6">HTH-type transcriptional repressor YvoA</fullName>
    </submittedName>
</protein>
<gene>
    <name evidence="6" type="primary">yvoA</name>
    <name evidence="6" type="ORF">Ade02nite_51620</name>
</gene>
<dbReference type="CDD" id="cd07377">
    <property type="entry name" value="WHTH_GntR"/>
    <property type="match status" value="1"/>
</dbReference>
<evidence type="ECO:0000313" key="6">
    <source>
        <dbReference type="EMBL" id="GID76521.1"/>
    </source>
</evidence>
<dbReference type="SUPFAM" id="SSF46785">
    <property type="entry name" value="Winged helix' DNA-binding domain"/>
    <property type="match status" value="1"/>
</dbReference>
<dbReference type="PRINTS" id="PR00035">
    <property type="entry name" value="HTHGNTR"/>
</dbReference>
<dbReference type="Proteomes" id="UP000609879">
    <property type="component" value="Unassembled WGS sequence"/>
</dbReference>
<dbReference type="SMART" id="SM00866">
    <property type="entry name" value="UTRA"/>
    <property type="match status" value="1"/>
</dbReference>
<proteinExistence type="predicted"/>
<dbReference type="RefSeq" id="WP_239169051.1">
    <property type="nucleotide sequence ID" value="NZ_BAAABO010000013.1"/>
</dbReference>
<evidence type="ECO:0000256" key="4">
    <source>
        <dbReference type="SAM" id="MobiDB-lite"/>
    </source>
</evidence>
<dbReference type="PANTHER" id="PTHR44846:SF1">
    <property type="entry name" value="MANNOSYL-D-GLYCERATE TRANSPORT_METABOLISM SYSTEM REPRESSOR MNGR-RELATED"/>
    <property type="match status" value="1"/>
</dbReference>
<dbReference type="InterPro" id="IPR050679">
    <property type="entry name" value="Bact_HTH_transcr_reg"/>
</dbReference>
<evidence type="ECO:0000313" key="7">
    <source>
        <dbReference type="Proteomes" id="UP000609879"/>
    </source>
</evidence>
<dbReference type="Pfam" id="PF00392">
    <property type="entry name" value="GntR"/>
    <property type="match status" value="1"/>
</dbReference>
<dbReference type="SMART" id="SM00345">
    <property type="entry name" value="HTH_GNTR"/>
    <property type="match status" value="1"/>
</dbReference>
<evidence type="ECO:0000256" key="1">
    <source>
        <dbReference type="ARBA" id="ARBA00023015"/>
    </source>
</evidence>
<organism evidence="6 7">
    <name type="scientific">Paractinoplanes deccanensis</name>
    <dbReference type="NCBI Taxonomy" id="113561"/>
    <lineage>
        <taxon>Bacteria</taxon>
        <taxon>Bacillati</taxon>
        <taxon>Actinomycetota</taxon>
        <taxon>Actinomycetes</taxon>
        <taxon>Micromonosporales</taxon>
        <taxon>Micromonosporaceae</taxon>
        <taxon>Paractinoplanes</taxon>
    </lineage>
</organism>
<dbReference type="Gene3D" id="3.40.1410.10">
    <property type="entry name" value="Chorismate lyase-like"/>
    <property type="match status" value="1"/>
</dbReference>
<dbReference type="PROSITE" id="PS50949">
    <property type="entry name" value="HTH_GNTR"/>
    <property type="match status" value="1"/>
</dbReference>
<feature type="compositionally biased region" description="Basic and acidic residues" evidence="4">
    <location>
        <begin position="1"/>
        <end position="14"/>
    </location>
</feature>
<dbReference type="InterPro" id="IPR028978">
    <property type="entry name" value="Chorismate_lyase_/UTRA_dom_sf"/>
</dbReference>
<comment type="caution">
    <text evidence="6">The sequence shown here is derived from an EMBL/GenBank/DDBJ whole genome shotgun (WGS) entry which is preliminary data.</text>
</comment>
<dbReference type="EMBL" id="BOMI01000104">
    <property type="protein sequence ID" value="GID76521.1"/>
    <property type="molecule type" value="Genomic_DNA"/>
</dbReference>
<dbReference type="PANTHER" id="PTHR44846">
    <property type="entry name" value="MANNOSYL-D-GLYCERATE TRANSPORT/METABOLISM SYSTEM REPRESSOR MNGR-RELATED"/>
    <property type="match status" value="1"/>
</dbReference>
<name>A0ABQ3Y946_9ACTN</name>
<dbReference type="Gene3D" id="1.10.10.10">
    <property type="entry name" value="Winged helix-like DNA-binding domain superfamily/Winged helix DNA-binding domain"/>
    <property type="match status" value="1"/>
</dbReference>
<keyword evidence="3" id="KW-0804">Transcription</keyword>
<evidence type="ECO:0000256" key="3">
    <source>
        <dbReference type="ARBA" id="ARBA00023163"/>
    </source>
</evidence>
<dbReference type="SUPFAM" id="SSF64288">
    <property type="entry name" value="Chorismate lyase-like"/>
    <property type="match status" value="1"/>
</dbReference>
<dbReference type="InterPro" id="IPR011663">
    <property type="entry name" value="UTRA"/>
</dbReference>
<feature type="region of interest" description="Disordered" evidence="4">
    <location>
        <begin position="1"/>
        <end position="20"/>
    </location>
</feature>
<sequence>MIADDLTTKIRDGELPPGAALPPQRELSASYGVTLATLRQALRRLEDDGLLSQQPGRGTFVTEQRPSYMLHSMRSFAEDLVEQGQTVATYVLEQSVADPPAWAVALLGYSAPTVRLERLRLLSGRPAVHQLSYVRGVELADTDLGETSLYAALAAHGVTVVSARESIRPGVLDDPTAELLRQPPGTPVFVSERVTYDTDNTAVVVDRATILGSAMEIRTDRARTGLSMQWTRSPSPKP</sequence>
<reference evidence="6 7" key="1">
    <citation type="submission" date="2021-01" db="EMBL/GenBank/DDBJ databases">
        <title>Whole genome shotgun sequence of Actinoplanes deccanensis NBRC 13994.</title>
        <authorList>
            <person name="Komaki H."/>
            <person name="Tamura T."/>
        </authorList>
    </citation>
    <scope>NUCLEOTIDE SEQUENCE [LARGE SCALE GENOMIC DNA]</scope>
    <source>
        <strain evidence="6 7">NBRC 13994</strain>
    </source>
</reference>
<dbReference type="InterPro" id="IPR000524">
    <property type="entry name" value="Tscrpt_reg_HTH_GntR"/>
</dbReference>
<dbReference type="Pfam" id="PF07702">
    <property type="entry name" value="UTRA"/>
    <property type="match status" value="1"/>
</dbReference>
<evidence type="ECO:0000259" key="5">
    <source>
        <dbReference type="PROSITE" id="PS50949"/>
    </source>
</evidence>
<keyword evidence="7" id="KW-1185">Reference proteome</keyword>
<evidence type="ECO:0000256" key="2">
    <source>
        <dbReference type="ARBA" id="ARBA00023125"/>
    </source>
</evidence>
<keyword evidence="2" id="KW-0238">DNA-binding</keyword>
<keyword evidence="1" id="KW-0805">Transcription regulation</keyword>